<protein>
    <submittedName>
        <fullName evidence="1">Uncharacterized protein</fullName>
    </submittedName>
</protein>
<name>A0A9D2Q5Z0_9FIRM</name>
<dbReference type="Proteomes" id="UP000823918">
    <property type="component" value="Unassembled WGS sequence"/>
</dbReference>
<sequence length="45" mass="4785">MAQFVNAHIIPVITKAASFAAYAFALFSTGDASFATALHNLQIED</sequence>
<proteinExistence type="predicted"/>
<comment type="caution">
    <text evidence="1">The sequence shown here is derived from an EMBL/GenBank/DDBJ whole genome shotgun (WGS) entry which is preliminary data.</text>
</comment>
<gene>
    <name evidence="1" type="ORF">H9698_07115</name>
</gene>
<evidence type="ECO:0000313" key="2">
    <source>
        <dbReference type="Proteomes" id="UP000823918"/>
    </source>
</evidence>
<organism evidence="1 2">
    <name type="scientific">Candidatus Ruthenibacterium merdavium</name>
    <dbReference type="NCBI Taxonomy" id="2838752"/>
    <lineage>
        <taxon>Bacteria</taxon>
        <taxon>Bacillati</taxon>
        <taxon>Bacillota</taxon>
        <taxon>Clostridia</taxon>
        <taxon>Eubacteriales</taxon>
        <taxon>Oscillospiraceae</taxon>
        <taxon>Ruthenibacterium</taxon>
    </lineage>
</organism>
<reference evidence="1" key="1">
    <citation type="journal article" date="2021" name="PeerJ">
        <title>Extensive microbial diversity within the chicken gut microbiome revealed by metagenomics and culture.</title>
        <authorList>
            <person name="Gilroy R."/>
            <person name="Ravi A."/>
            <person name="Getino M."/>
            <person name="Pursley I."/>
            <person name="Horton D.L."/>
            <person name="Alikhan N.F."/>
            <person name="Baker D."/>
            <person name="Gharbi K."/>
            <person name="Hall N."/>
            <person name="Watson M."/>
            <person name="Adriaenssens E.M."/>
            <person name="Foster-Nyarko E."/>
            <person name="Jarju S."/>
            <person name="Secka A."/>
            <person name="Antonio M."/>
            <person name="Oren A."/>
            <person name="Chaudhuri R.R."/>
            <person name="La Ragione R."/>
            <person name="Hildebrand F."/>
            <person name="Pallen M.J."/>
        </authorList>
    </citation>
    <scope>NUCLEOTIDE SEQUENCE</scope>
    <source>
        <strain evidence="1">5933</strain>
    </source>
</reference>
<reference evidence="1" key="2">
    <citation type="submission" date="2021-04" db="EMBL/GenBank/DDBJ databases">
        <authorList>
            <person name="Gilroy R."/>
        </authorList>
    </citation>
    <scope>NUCLEOTIDE SEQUENCE</scope>
    <source>
        <strain evidence="1">5933</strain>
    </source>
</reference>
<evidence type="ECO:0000313" key="1">
    <source>
        <dbReference type="EMBL" id="HJC72548.1"/>
    </source>
</evidence>
<dbReference type="EMBL" id="DWWA01000035">
    <property type="protein sequence ID" value="HJC72548.1"/>
    <property type="molecule type" value="Genomic_DNA"/>
</dbReference>
<accession>A0A9D2Q5Z0</accession>
<dbReference type="AlphaFoldDB" id="A0A9D2Q5Z0"/>